<keyword evidence="3" id="KW-1185">Reference proteome</keyword>
<organism evidence="2 3">
    <name type="scientific">Acorus calamus</name>
    <name type="common">Sweet flag</name>
    <dbReference type="NCBI Taxonomy" id="4465"/>
    <lineage>
        <taxon>Eukaryota</taxon>
        <taxon>Viridiplantae</taxon>
        <taxon>Streptophyta</taxon>
        <taxon>Embryophyta</taxon>
        <taxon>Tracheophyta</taxon>
        <taxon>Spermatophyta</taxon>
        <taxon>Magnoliopsida</taxon>
        <taxon>Liliopsida</taxon>
        <taxon>Acoraceae</taxon>
        <taxon>Acorus</taxon>
    </lineage>
</organism>
<evidence type="ECO:0000313" key="3">
    <source>
        <dbReference type="Proteomes" id="UP001180020"/>
    </source>
</evidence>
<evidence type="ECO:0000259" key="1">
    <source>
        <dbReference type="Pfam" id="PF13966"/>
    </source>
</evidence>
<reference evidence="2" key="2">
    <citation type="submission" date="2023-06" db="EMBL/GenBank/DDBJ databases">
        <authorList>
            <person name="Ma L."/>
            <person name="Liu K.-W."/>
            <person name="Li Z."/>
            <person name="Hsiao Y.-Y."/>
            <person name="Qi Y."/>
            <person name="Fu T."/>
            <person name="Tang G."/>
            <person name="Zhang D."/>
            <person name="Sun W.-H."/>
            <person name="Liu D.-K."/>
            <person name="Li Y."/>
            <person name="Chen G.-Z."/>
            <person name="Liu X.-D."/>
            <person name="Liao X.-Y."/>
            <person name="Jiang Y.-T."/>
            <person name="Yu X."/>
            <person name="Hao Y."/>
            <person name="Huang J."/>
            <person name="Zhao X.-W."/>
            <person name="Ke S."/>
            <person name="Chen Y.-Y."/>
            <person name="Wu W.-L."/>
            <person name="Hsu J.-L."/>
            <person name="Lin Y.-F."/>
            <person name="Huang M.-D."/>
            <person name="Li C.-Y."/>
            <person name="Huang L."/>
            <person name="Wang Z.-W."/>
            <person name="Zhao X."/>
            <person name="Zhong W.-Y."/>
            <person name="Peng D.-H."/>
            <person name="Ahmad S."/>
            <person name="Lan S."/>
            <person name="Zhang J.-S."/>
            <person name="Tsai W.-C."/>
            <person name="Van De Peer Y."/>
            <person name="Liu Z.-J."/>
        </authorList>
    </citation>
    <scope>NUCLEOTIDE SEQUENCE</scope>
    <source>
        <strain evidence="2">CP</strain>
        <tissue evidence="2">Leaves</tissue>
    </source>
</reference>
<sequence>MEEFVWQLGEGSTFRFWDDRWCGSRPLRTLFSRLASKAIRTHGRACDFWLIDAAVGEWDTRMRRGLREDEIAQFTELLGLLQAVKPVEGLEDVVMWAGKPNQNFFSQARICMVEPRGSNGQHYCSTGGVKVKCFSWFLLRNLVTKTFRARWRPMEATDCVLCHGEEEIIVHLFCHCPVASRLWALLANASGKLLRFNSLEELWEATRGMRKKNDPSKAGRVWLSVIPAGVWTIWSSRNAVIFKGRAFYFENLWKTTIQSIRDWGTCMGGVSSIHIDENAFRITE</sequence>
<dbReference type="InterPro" id="IPR026960">
    <property type="entry name" value="RVT-Znf"/>
</dbReference>
<gene>
    <name evidence="2" type="ORF">QJS10_CPA09g01414</name>
</gene>
<dbReference type="Pfam" id="PF13966">
    <property type="entry name" value="zf-RVT"/>
    <property type="match status" value="1"/>
</dbReference>
<proteinExistence type="predicted"/>
<accession>A0AAV9E708</accession>
<dbReference type="PANTHER" id="PTHR36617">
    <property type="entry name" value="PROTEIN, PUTATIVE-RELATED"/>
    <property type="match status" value="1"/>
</dbReference>
<dbReference type="EMBL" id="JAUJYO010000009">
    <property type="protein sequence ID" value="KAK1308793.1"/>
    <property type="molecule type" value="Genomic_DNA"/>
</dbReference>
<evidence type="ECO:0000313" key="2">
    <source>
        <dbReference type="EMBL" id="KAK1308793.1"/>
    </source>
</evidence>
<dbReference type="PANTHER" id="PTHR36617:SF15">
    <property type="entry name" value="REVERSE TRANSCRIPTASE ZINC-BINDING DOMAIN-CONTAINING PROTEIN"/>
    <property type="match status" value="1"/>
</dbReference>
<dbReference type="AlphaFoldDB" id="A0AAV9E708"/>
<name>A0AAV9E708_ACOCL</name>
<protein>
    <recommendedName>
        <fullName evidence="1">Reverse transcriptase zinc-binding domain-containing protein</fullName>
    </recommendedName>
</protein>
<reference evidence="2" key="1">
    <citation type="journal article" date="2023" name="Nat. Commun.">
        <title>Diploid and tetraploid genomes of Acorus and the evolution of monocots.</title>
        <authorList>
            <person name="Ma L."/>
            <person name="Liu K.W."/>
            <person name="Li Z."/>
            <person name="Hsiao Y.Y."/>
            <person name="Qi Y."/>
            <person name="Fu T."/>
            <person name="Tang G.D."/>
            <person name="Zhang D."/>
            <person name="Sun W.H."/>
            <person name="Liu D.K."/>
            <person name="Li Y."/>
            <person name="Chen G.Z."/>
            <person name="Liu X.D."/>
            <person name="Liao X.Y."/>
            <person name="Jiang Y.T."/>
            <person name="Yu X."/>
            <person name="Hao Y."/>
            <person name="Huang J."/>
            <person name="Zhao X.W."/>
            <person name="Ke S."/>
            <person name="Chen Y.Y."/>
            <person name="Wu W.L."/>
            <person name="Hsu J.L."/>
            <person name="Lin Y.F."/>
            <person name="Huang M.D."/>
            <person name="Li C.Y."/>
            <person name="Huang L."/>
            <person name="Wang Z.W."/>
            <person name="Zhao X."/>
            <person name="Zhong W.Y."/>
            <person name="Peng D.H."/>
            <person name="Ahmad S."/>
            <person name="Lan S."/>
            <person name="Zhang J.S."/>
            <person name="Tsai W.C."/>
            <person name="Van de Peer Y."/>
            <person name="Liu Z.J."/>
        </authorList>
    </citation>
    <scope>NUCLEOTIDE SEQUENCE</scope>
    <source>
        <strain evidence="2">CP</strain>
    </source>
</reference>
<feature type="domain" description="Reverse transcriptase zinc-binding" evidence="1">
    <location>
        <begin position="129"/>
        <end position="183"/>
    </location>
</feature>
<comment type="caution">
    <text evidence="2">The sequence shown here is derived from an EMBL/GenBank/DDBJ whole genome shotgun (WGS) entry which is preliminary data.</text>
</comment>
<dbReference type="Proteomes" id="UP001180020">
    <property type="component" value="Unassembled WGS sequence"/>
</dbReference>